<accession>A0A395S1E5</accession>
<name>A0A395S1E5_9HYPO</name>
<keyword evidence="3" id="KW-1185">Reference proteome</keyword>
<organism evidence="2 3">
    <name type="scientific">Fusarium longipes</name>
    <dbReference type="NCBI Taxonomy" id="694270"/>
    <lineage>
        <taxon>Eukaryota</taxon>
        <taxon>Fungi</taxon>
        <taxon>Dikarya</taxon>
        <taxon>Ascomycota</taxon>
        <taxon>Pezizomycotina</taxon>
        <taxon>Sordariomycetes</taxon>
        <taxon>Hypocreomycetidae</taxon>
        <taxon>Hypocreales</taxon>
        <taxon>Nectriaceae</taxon>
        <taxon>Fusarium</taxon>
    </lineage>
</organism>
<sequence>MNLSRSLNPHRLSRRQLDRNLLIHKLIDDVTPTKTSLRKAEREKTLGNRRARRRAVQARPARNQITGPTHSARPLAPTSGPSSSDDFVIDIAQSDQHLTTTSESFTQATQVSLAESDKRLENTPGINRVSGLGSFTITPESVASHSDNQNPNSTFTSETFDLGISYVDETNPVPEPNLAVHQTDLISAGDFWDAFSPPDMAATELNRHMEEADREVQRRAAPLSTPDSNSEQESFPAKLTFENGYTSRETILFNDDFKVNFVSQGYLNKLRRISEKPLCLVPVPPGKYRRVLTPDGILAPIQCLLFADLQFESPRFPFPIQRLCFVRYSGSGGVHDAKLILGRSWSDSTKEQAPNWT</sequence>
<feature type="compositionally biased region" description="Basic residues" evidence="1">
    <location>
        <begin position="47"/>
        <end position="56"/>
    </location>
</feature>
<feature type="compositionally biased region" description="Basic and acidic residues" evidence="1">
    <location>
        <begin position="209"/>
        <end position="218"/>
    </location>
</feature>
<dbReference type="AlphaFoldDB" id="A0A395S1E5"/>
<reference evidence="2 3" key="1">
    <citation type="journal article" date="2018" name="PLoS Pathog.">
        <title>Evolution of structural diversity of trichothecenes, a family of toxins produced by plant pathogenic and entomopathogenic fungi.</title>
        <authorList>
            <person name="Proctor R.H."/>
            <person name="McCormick S.P."/>
            <person name="Kim H.S."/>
            <person name="Cardoza R.E."/>
            <person name="Stanley A.M."/>
            <person name="Lindo L."/>
            <person name="Kelly A."/>
            <person name="Brown D.W."/>
            <person name="Lee T."/>
            <person name="Vaughan M.M."/>
            <person name="Alexander N.J."/>
            <person name="Busman M."/>
            <person name="Gutierrez S."/>
        </authorList>
    </citation>
    <scope>NUCLEOTIDE SEQUENCE [LARGE SCALE GENOMIC DNA]</scope>
    <source>
        <strain evidence="2 3">NRRL 20695</strain>
    </source>
</reference>
<gene>
    <name evidence="2" type="ORF">FLONG3_8957</name>
</gene>
<dbReference type="OrthoDB" id="5096893at2759"/>
<dbReference type="EMBL" id="PXOG01000223">
    <property type="protein sequence ID" value="RGP66228.1"/>
    <property type="molecule type" value="Genomic_DNA"/>
</dbReference>
<evidence type="ECO:0000313" key="2">
    <source>
        <dbReference type="EMBL" id="RGP66228.1"/>
    </source>
</evidence>
<evidence type="ECO:0000256" key="1">
    <source>
        <dbReference type="SAM" id="MobiDB-lite"/>
    </source>
</evidence>
<evidence type="ECO:0000313" key="3">
    <source>
        <dbReference type="Proteomes" id="UP000266234"/>
    </source>
</evidence>
<feature type="region of interest" description="Disordered" evidence="1">
    <location>
        <begin position="209"/>
        <end position="237"/>
    </location>
</feature>
<protein>
    <submittedName>
        <fullName evidence="2">Uncharacterized protein</fullName>
    </submittedName>
</protein>
<comment type="caution">
    <text evidence="2">The sequence shown here is derived from an EMBL/GenBank/DDBJ whole genome shotgun (WGS) entry which is preliminary data.</text>
</comment>
<proteinExistence type="predicted"/>
<feature type="region of interest" description="Disordered" evidence="1">
    <location>
        <begin position="32"/>
        <end position="86"/>
    </location>
</feature>
<dbReference type="Proteomes" id="UP000266234">
    <property type="component" value="Unassembled WGS sequence"/>
</dbReference>